<feature type="non-terminal residue" evidence="1">
    <location>
        <position position="1"/>
    </location>
</feature>
<name>A0ACA9SAI3_9GLOM</name>
<protein>
    <submittedName>
        <fullName evidence="1">9_t:CDS:1</fullName>
    </submittedName>
</protein>
<proteinExistence type="predicted"/>
<accession>A0ACA9SAI3</accession>
<evidence type="ECO:0000313" key="2">
    <source>
        <dbReference type="Proteomes" id="UP000789920"/>
    </source>
</evidence>
<sequence length="227" mass="26136">NFDIFQDNLIKHIQDHINNNHIDKNDVQVSYKINSREQAIALDDKDDYDAFISEGKKLENNSNEETQEIKTKKSKANLVPKESKLNSNEIELANIITQIQTKYQCNVYATPCYIEDDKHLVLIPIRLQLWAQDIKNKLTTIEMPPSYLTFGIINTIKANIQVPQLQSPFVVKLNSGSIPSLQEFFEELDKNHNGNGVYLDLKTGFEWKEITVNTIKDLSDTELIQLE</sequence>
<dbReference type="EMBL" id="CAJVQC010103423">
    <property type="protein sequence ID" value="CAG8832331.1"/>
    <property type="molecule type" value="Genomic_DNA"/>
</dbReference>
<feature type="non-terminal residue" evidence="1">
    <location>
        <position position="227"/>
    </location>
</feature>
<dbReference type="Proteomes" id="UP000789920">
    <property type="component" value="Unassembled WGS sequence"/>
</dbReference>
<comment type="caution">
    <text evidence="1">The sequence shown here is derived from an EMBL/GenBank/DDBJ whole genome shotgun (WGS) entry which is preliminary data.</text>
</comment>
<keyword evidence="2" id="KW-1185">Reference proteome</keyword>
<organism evidence="1 2">
    <name type="scientific">Racocetra persica</name>
    <dbReference type="NCBI Taxonomy" id="160502"/>
    <lineage>
        <taxon>Eukaryota</taxon>
        <taxon>Fungi</taxon>
        <taxon>Fungi incertae sedis</taxon>
        <taxon>Mucoromycota</taxon>
        <taxon>Glomeromycotina</taxon>
        <taxon>Glomeromycetes</taxon>
        <taxon>Diversisporales</taxon>
        <taxon>Gigasporaceae</taxon>
        <taxon>Racocetra</taxon>
    </lineage>
</organism>
<evidence type="ECO:0000313" key="1">
    <source>
        <dbReference type="EMBL" id="CAG8832331.1"/>
    </source>
</evidence>
<gene>
    <name evidence="1" type="ORF">RPERSI_LOCUS28417</name>
</gene>
<reference evidence="1" key="1">
    <citation type="submission" date="2021-06" db="EMBL/GenBank/DDBJ databases">
        <authorList>
            <person name="Kallberg Y."/>
            <person name="Tangrot J."/>
            <person name="Rosling A."/>
        </authorList>
    </citation>
    <scope>NUCLEOTIDE SEQUENCE</scope>
    <source>
        <strain evidence="1">MA461A</strain>
    </source>
</reference>